<name>A0ABW3Y0K5_9FLAO</name>
<dbReference type="RefSeq" id="WP_377177451.1">
    <property type="nucleotide sequence ID" value="NZ_JBHTMY010000002.1"/>
</dbReference>
<dbReference type="Gene3D" id="1.10.3170.10">
    <property type="entry name" value="Recbcd, chain B, domain 2"/>
    <property type="match status" value="1"/>
</dbReference>
<comment type="catalytic activity">
    <reaction evidence="11">
        <text>Couples ATP hydrolysis with the unwinding of duplex DNA by translocating in the 3'-5' direction.</text>
        <dbReference type="EC" id="5.6.2.4"/>
    </reaction>
</comment>
<dbReference type="Pfam" id="PF00580">
    <property type="entry name" value="UvrD-helicase"/>
    <property type="match status" value="1"/>
</dbReference>
<comment type="caution">
    <text evidence="16">The sequence shown here is derived from an EMBL/GenBank/DDBJ whole genome shotgun (WGS) entry which is preliminary data.</text>
</comment>
<dbReference type="InterPro" id="IPR014016">
    <property type="entry name" value="UvrD-like_ATP-bd"/>
</dbReference>
<dbReference type="GO" id="GO:0008854">
    <property type="term" value="F:exodeoxyribonuclease V activity"/>
    <property type="evidence" value="ECO:0007669"/>
    <property type="project" value="UniProtKB-EC"/>
</dbReference>
<evidence type="ECO:0000256" key="13">
    <source>
        <dbReference type="ARBA" id="ARBA00048988"/>
    </source>
</evidence>
<reference evidence="17" key="1">
    <citation type="journal article" date="2019" name="Int. J. Syst. Evol. Microbiol.">
        <title>The Global Catalogue of Microorganisms (GCM) 10K type strain sequencing project: providing services to taxonomists for standard genome sequencing and annotation.</title>
        <authorList>
            <consortium name="The Broad Institute Genomics Platform"/>
            <consortium name="The Broad Institute Genome Sequencing Center for Infectious Disease"/>
            <person name="Wu L."/>
            <person name="Ma J."/>
        </authorList>
    </citation>
    <scope>NUCLEOTIDE SEQUENCE [LARGE SCALE GENOMIC DNA]</scope>
    <source>
        <strain evidence="17">CCUG 61485</strain>
    </source>
</reference>
<keyword evidence="3" id="KW-0227">DNA damage</keyword>
<sequence length="1045" mass="120845">MYSPSFFKVYNASAGSGKTYTLVKEYLRILLSHQNPRAFQSILCLTFTNKAAAEMKERVLTTLRNMASGKESAIAKDLEIELEVAPSVLNNRAKNILREIVENYSAFNIVTIDTFTYRLIRSFALELGLTTNFELELDQKIWLNEAVNDVISKVGENEEITKLILEYTLNQVEDDKSWNIAANLNDIGRISHNENHEPFLAHFETKSIQDFVAFKKKILQNQKIIEEEFRVIGEQALKIIDENGLDQGVFYMNILPKFFEQIKTDCQGISASKFTTVTNRIFNQTAVNKGAYQKMPGTIDAVLPTLENFFNRASVLYQQQNLNHLLLKSITPLAVLSEINKALQSVKKENNIQFLSEFNRLISKHLKEQPAAFIYEKIGEKFKYFFIDEMQDTSGMQWSNLIPLVENALAAGNSGLLLVGDAKQSIYRWRGGQPEQFIDLAGKDDEIQNFNSNPFGVQKSLHQLERNYRSFDEVIQFNNSFFTFLSAQFSNNLHQDLYEIGNKQLVNHFKGGYVQIDFLDEIENAQTRDEIIPVEIEKIIHDLQGEIDLNEICILVSKNKQAITISNYLNEVGIAVSSAESLLLKNNRKIDFIIEFLKYLNNTKDEHAKFNALYFLFDHWQIKTDKHTFFKELISLDGEEFYLKLKTYGLINSDFIGLNLSFYDKIEQIIRSFMLAKTSDAYLQFFLDQVLQFTNKHDHSITNFLEYWELKKDELSVVAPENKNAVNVMTIHKSKGLEFRIVIVPYDLQMRDRNDKKSTWLELESTSYSEDFDHFYVSYGSDLQQIGNKGKAIEALFREQEQLDNFNLAYVAYTRAIEQLYILCDKPKKETLVKSSDYLKLFLKRNHLWEDEKNTFHFGNKSLSIDVEKSSTEATVISSFISTPWQSHDITIAPSPDLFIDQQSEAQSYGNLFHEIMAKIISLEHVEPVLQNYLERGLINSSEKEKLSKVILEIVENEKLKSYFALGKIVFTERELLSGDKEILIPDRLIFDENEVTIIDYKTGKIDKKHHVQLEKYADCLNKIGFQVQNKILIYVQKELEVINF</sequence>
<evidence type="ECO:0000313" key="16">
    <source>
        <dbReference type="EMBL" id="MFD1315368.1"/>
    </source>
</evidence>
<dbReference type="Pfam" id="PF12705">
    <property type="entry name" value="PDDEXK_1"/>
    <property type="match status" value="1"/>
</dbReference>
<evidence type="ECO:0000256" key="9">
    <source>
        <dbReference type="ARBA" id="ARBA00023204"/>
    </source>
</evidence>
<evidence type="ECO:0000256" key="12">
    <source>
        <dbReference type="ARBA" id="ARBA00034808"/>
    </source>
</evidence>
<keyword evidence="6" id="KW-0269">Exonuclease</keyword>
<evidence type="ECO:0000256" key="6">
    <source>
        <dbReference type="ARBA" id="ARBA00022839"/>
    </source>
</evidence>
<dbReference type="Gene3D" id="3.90.320.10">
    <property type="match status" value="1"/>
</dbReference>
<evidence type="ECO:0000256" key="7">
    <source>
        <dbReference type="ARBA" id="ARBA00022840"/>
    </source>
</evidence>
<evidence type="ECO:0000256" key="2">
    <source>
        <dbReference type="ARBA" id="ARBA00022741"/>
    </source>
</evidence>
<organism evidence="16 17">
    <name type="scientific">Namhaeicola litoreus</name>
    <dbReference type="NCBI Taxonomy" id="1052145"/>
    <lineage>
        <taxon>Bacteria</taxon>
        <taxon>Pseudomonadati</taxon>
        <taxon>Bacteroidota</taxon>
        <taxon>Flavobacteriia</taxon>
        <taxon>Flavobacteriales</taxon>
        <taxon>Flavobacteriaceae</taxon>
        <taxon>Namhaeicola</taxon>
    </lineage>
</organism>
<dbReference type="PANTHER" id="PTHR11070">
    <property type="entry name" value="UVRD / RECB / PCRA DNA HELICASE FAMILY MEMBER"/>
    <property type="match status" value="1"/>
</dbReference>
<feature type="binding site" evidence="14">
    <location>
        <begin position="12"/>
        <end position="19"/>
    </location>
    <ligand>
        <name>ATP</name>
        <dbReference type="ChEBI" id="CHEBI:30616"/>
    </ligand>
</feature>
<gene>
    <name evidence="16" type="ORF">ACFQ39_07040</name>
</gene>
<keyword evidence="4 14" id="KW-0378">Hydrolase</keyword>
<dbReference type="InterPro" id="IPR014017">
    <property type="entry name" value="DNA_helicase_UvrD-like_C"/>
</dbReference>
<dbReference type="SUPFAM" id="SSF52540">
    <property type="entry name" value="P-loop containing nucleoside triphosphate hydrolases"/>
    <property type="match status" value="1"/>
</dbReference>
<evidence type="ECO:0000259" key="15">
    <source>
        <dbReference type="PROSITE" id="PS51198"/>
    </source>
</evidence>
<dbReference type="InterPro" id="IPR011604">
    <property type="entry name" value="PDDEXK-like_dom_sf"/>
</dbReference>
<accession>A0ABW3Y0K5</accession>
<dbReference type="PROSITE" id="PS51198">
    <property type="entry name" value="UVRD_HELICASE_ATP_BIND"/>
    <property type="match status" value="1"/>
</dbReference>
<evidence type="ECO:0000256" key="5">
    <source>
        <dbReference type="ARBA" id="ARBA00022806"/>
    </source>
</evidence>
<dbReference type="EC" id="5.6.2.4" evidence="12"/>
<evidence type="ECO:0000256" key="10">
    <source>
        <dbReference type="ARBA" id="ARBA00023235"/>
    </source>
</evidence>
<evidence type="ECO:0000256" key="11">
    <source>
        <dbReference type="ARBA" id="ARBA00034617"/>
    </source>
</evidence>
<evidence type="ECO:0000256" key="1">
    <source>
        <dbReference type="ARBA" id="ARBA00022722"/>
    </source>
</evidence>
<dbReference type="InterPro" id="IPR027417">
    <property type="entry name" value="P-loop_NTPase"/>
</dbReference>
<keyword evidence="7 14" id="KW-0067">ATP-binding</keyword>
<keyword evidence="1" id="KW-0540">Nuclease</keyword>
<keyword evidence="2 14" id="KW-0547">Nucleotide-binding</keyword>
<keyword evidence="5 14" id="KW-0347">Helicase</keyword>
<dbReference type="InterPro" id="IPR000212">
    <property type="entry name" value="DNA_helicase_UvrD/REP"/>
</dbReference>
<keyword evidence="9" id="KW-0234">DNA repair</keyword>
<evidence type="ECO:0000256" key="14">
    <source>
        <dbReference type="PROSITE-ProRule" id="PRU00560"/>
    </source>
</evidence>
<dbReference type="EMBL" id="JBHTMY010000002">
    <property type="protein sequence ID" value="MFD1315368.1"/>
    <property type="molecule type" value="Genomic_DNA"/>
</dbReference>
<evidence type="ECO:0000313" key="17">
    <source>
        <dbReference type="Proteomes" id="UP001597201"/>
    </source>
</evidence>
<keyword evidence="10" id="KW-0413">Isomerase</keyword>
<evidence type="ECO:0000256" key="8">
    <source>
        <dbReference type="ARBA" id="ARBA00023125"/>
    </source>
</evidence>
<keyword evidence="8" id="KW-0238">DNA-binding</keyword>
<dbReference type="PANTHER" id="PTHR11070:SF67">
    <property type="entry name" value="DNA 3'-5' HELICASE"/>
    <property type="match status" value="1"/>
</dbReference>
<dbReference type="Pfam" id="PF13361">
    <property type="entry name" value="UvrD_C"/>
    <property type="match status" value="2"/>
</dbReference>
<dbReference type="Gene3D" id="3.40.50.300">
    <property type="entry name" value="P-loop containing nucleotide triphosphate hydrolases"/>
    <property type="match status" value="3"/>
</dbReference>
<proteinExistence type="predicted"/>
<keyword evidence="17" id="KW-1185">Reference proteome</keyword>
<feature type="domain" description="UvrD-like helicase ATP-binding" evidence="15">
    <location>
        <begin position="1"/>
        <end position="471"/>
    </location>
</feature>
<protein>
    <recommendedName>
        <fullName evidence="12">DNA 3'-5' helicase</fullName>
        <ecNumber evidence="12">5.6.2.4</ecNumber>
    </recommendedName>
</protein>
<dbReference type="Proteomes" id="UP001597201">
    <property type="component" value="Unassembled WGS sequence"/>
</dbReference>
<evidence type="ECO:0000256" key="3">
    <source>
        <dbReference type="ARBA" id="ARBA00022763"/>
    </source>
</evidence>
<comment type="catalytic activity">
    <reaction evidence="13">
        <text>ATP + H2O = ADP + phosphate + H(+)</text>
        <dbReference type="Rhea" id="RHEA:13065"/>
        <dbReference type="ChEBI" id="CHEBI:15377"/>
        <dbReference type="ChEBI" id="CHEBI:15378"/>
        <dbReference type="ChEBI" id="CHEBI:30616"/>
        <dbReference type="ChEBI" id="CHEBI:43474"/>
        <dbReference type="ChEBI" id="CHEBI:456216"/>
        <dbReference type="EC" id="5.6.2.4"/>
    </reaction>
</comment>
<dbReference type="InterPro" id="IPR038726">
    <property type="entry name" value="PDDEXK_AddAB-type"/>
</dbReference>
<evidence type="ECO:0000256" key="4">
    <source>
        <dbReference type="ARBA" id="ARBA00022801"/>
    </source>
</evidence>